<comment type="activity regulation">
    <text evidence="9">Allosterically activated by GTP, when glutamine is the substrate; GTP has no effect on the reaction when ammonia is the substrate. The allosteric effector GTP functions by stabilizing the protein conformation that binds the tetrahedral intermediate(s) formed during glutamine hydrolysis. Inhibited by the product CTP, via allosteric rather than competitive inhibition.</text>
</comment>
<dbReference type="SUPFAM" id="SSF52540">
    <property type="entry name" value="P-loop containing nucleoside triphosphate hydrolases"/>
    <property type="match status" value="1"/>
</dbReference>
<feature type="binding site" evidence="9">
    <location>
        <begin position="196"/>
        <end position="201"/>
    </location>
    <ligand>
        <name>CTP</name>
        <dbReference type="ChEBI" id="CHEBI:37563"/>
        <note>allosteric inhibitor</note>
    </ligand>
</feature>
<proteinExistence type="inferred from homology"/>
<dbReference type="EMBL" id="BAABIA010000007">
    <property type="protein sequence ID" value="GAA5144771.1"/>
    <property type="molecule type" value="Genomic_DNA"/>
</dbReference>
<dbReference type="PANTHER" id="PTHR11550:SF0">
    <property type="entry name" value="CTP SYNTHASE-RELATED"/>
    <property type="match status" value="1"/>
</dbReference>
<accession>A0ABP9PEC4</accession>
<feature type="binding site" evidence="9">
    <location>
        <position position="21"/>
    </location>
    <ligand>
        <name>CTP</name>
        <dbReference type="ChEBI" id="CHEBI:37563"/>
        <note>allosteric inhibitor</note>
    </ligand>
</feature>
<feature type="binding site" evidence="9">
    <location>
        <begin position="156"/>
        <end position="158"/>
    </location>
    <ligand>
        <name>CTP</name>
        <dbReference type="ChEBI" id="CHEBI:37563"/>
        <note>allosteric inhibitor</note>
    </ligand>
</feature>
<keyword evidence="13" id="KW-1185">Reference proteome</keyword>
<feature type="domain" description="Glutamine amidotransferase" evidence="10">
    <location>
        <begin position="311"/>
        <end position="535"/>
    </location>
</feature>
<comment type="caution">
    <text evidence="12">The sequence shown here is derived from an EMBL/GenBank/DDBJ whole genome shotgun (WGS) entry which is preliminary data.</text>
</comment>
<dbReference type="CDD" id="cd01746">
    <property type="entry name" value="GATase1_CTP_Synthase"/>
    <property type="match status" value="1"/>
</dbReference>
<feature type="binding site" evidence="9">
    <location>
        <position position="414"/>
    </location>
    <ligand>
        <name>L-glutamine</name>
        <dbReference type="ChEBI" id="CHEBI:58359"/>
    </ligand>
</feature>
<evidence type="ECO:0000256" key="8">
    <source>
        <dbReference type="ARBA" id="ARBA00047781"/>
    </source>
</evidence>
<feature type="binding site" evidence="9">
    <location>
        <begin position="196"/>
        <end position="201"/>
    </location>
    <ligand>
        <name>UTP</name>
        <dbReference type="ChEBI" id="CHEBI:46398"/>
    </ligand>
</feature>
<comment type="function">
    <text evidence="9">Catalyzes the ATP-dependent amination of UTP to CTP with either L-glutamine or ammonia as the source of nitrogen. Regulates intracellular CTP levels through interactions with the four ribonucleotide triphosphates.</text>
</comment>
<feature type="binding site" evidence="9">
    <location>
        <begin position="391"/>
        <end position="394"/>
    </location>
    <ligand>
        <name>L-glutamine</name>
        <dbReference type="ChEBI" id="CHEBI:58359"/>
    </ligand>
</feature>
<evidence type="ECO:0000256" key="9">
    <source>
        <dbReference type="HAMAP-Rule" id="MF_01227"/>
    </source>
</evidence>
<dbReference type="Pfam" id="PF00117">
    <property type="entry name" value="GATase"/>
    <property type="match status" value="1"/>
</dbReference>
<feature type="region of interest" description="Amidoligase domain" evidence="9">
    <location>
        <begin position="1"/>
        <end position="276"/>
    </location>
</feature>
<feature type="binding site" evidence="9">
    <location>
        <position position="149"/>
    </location>
    <ligand>
        <name>Mg(2+)</name>
        <dbReference type="ChEBI" id="CHEBI:18420"/>
    </ligand>
</feature>
<evidence type="ECO:0000256" key="4">
    <source>
        <dbReference type="ARBA" id="ARBA00022741"/>
    </source>
</evidence>
<evidence type="ECO:0000256" key="5">
    <source>
        <dbReference type="ARBA" id="ARBA00022840"/>
    </source>
</evidence>
<dbReference type="InterPro" id="IPR029062">
    <property type="entry name" value="Class_I_gatase-like"/>
</dbReference>
<feature type="binding site" evidence="9">
    <location>
        <position position="363"/>
    </location>
    <ligand>
        <name>L-glutamine</name>
        <dbReference type="ChEBI" id="CHEBI:58359"/>
    </ligand>
</feature>
<keyword evidence="5 9" id="KW-0067">ATP-binding</keyword>
<evidence type="ECO:0000259" key="11">
    <source>
        <dbReference type="Pfam" id="PF06418"/>
    </source>
</evidence>
<comment type="catalytic activity">
    <reaction evidence="9">
        <text>L-glutamine + H2O = L-glutamate + NH4(+)</text>
        <dbReference type="Rhea" id="RHEA:15889"/>
        <dbReference type="ChEBI" id="CHEBI:15377"/>
        <dbReference type="ChEBI" id="CHEBI:28938"/>
        <dbReference type="ChEBI" id="CHEBI:29985"/>
        <dbReference type="ChEBI" id="CHEBI:58359"/>
    </reaction>
</comment>
<dbReference type="PANTHER" id="PTHR11550">
    <property type="entry name" value="CTP SYNTHASE"/>
    <property type="match status" value="1"/>
</dbReference>
<feature type="binding site" evidence="9">
    <location>
        <position position="79"/>
    </location>
    <ligand>
        <name>ATP</name>
        <dbReference type="ChEBI" id="CHEBI:30616"/>
    </ligand>
</feature>
<dbReference type="Gene3D" id="3.40.50.880">
    <property type="match status" value="1"/>
</dbReference>
<comment type="similarity">
    <text evidence="2 9">Belongs to the CTP synthase family.</text>
</comment>
<dbReference type="Proteomes" id="UP001499852">
    <property type="component" value="Unassembled WGS sequence"/>
</dbReference>
<feature type="active site" evidence="9">
    <location>
        <position position="516"/>
    </location>
</feature>
<keyword evidence="9" id="KW-0479">Metal-binding</keyword>
<keyword evidence="7 9" id="KW-0665">Pyrimidine biosynthesis</keyword>
<dbReference type="NCBIfam" id="TIGR00337">
    <property type="entry name" value="PyrG"/>
    <property type="match status" value="1"/>
</dbReference>
<comment type="pathway">
    <text evidence="1 9">Pyrimidine metabolism; CTP biosynthesis via de novo pathway; CTP from UDP: step 2/2.</text>
</comment>
<sequence length="548" mass="60921">MPNTLPQKPMKYIFVTGGVVSSLGKGLAASALGTLLELRGLKVIMQKFDPYLNIDPGTMNPYEHGEVYVLDDGAETDLDLGHYERFTHTNLSRLNNLTSGQVYQSVLTKERAGKYQGRTVQVIPHVTNEIKERIKEVATKMTADVIITEIGGTVGDIEGLPFLEAIRQFGHEIGQGNVLFIHATLVPYIKAAQELKTKPTQQSIAKLREIGIAPHIILCRTEHPLELDVREKISLFGNVPIEDVIEVRDVKHSIYEVPLKLHEERLDDVVCKQLNLQTEQPDLSKWRHFVQRVIHPTHHVRIGVVGKYIELQDAYKSIYEALTHAGAANDCKVDIVRVDAEAIEKAGPDIYLNGLQGILIPGGFGDRGTEGKIAATGYARRVGIPFFGICLGMQIAVIEYARNVCGLKDANSTEFDKGTAAPVISMMEEQKKVKQLGGTMRLGSWVTQLTPGSKVHELYQEEVISERHRHRYEVNDDYKEQLETNGLVISGVSQKGELAETIELPGHPFFVACQFHPEFSSKPNDPHPIFNGFVKAALLHHSTPEPLC</sequence>
<dbReference type="NCBIfam" id="NF003792">
    <property type="entry name" value="PRK05380.1"/>
    <property type="match status" value="1"/>
</dbReference>
<keyword evidence="6 9" id="KW-0315">Glutamine amidotransferase</keyword>
<feature type="binding site" evidence="9">
    <location>
        <begin position="22"/>
        <end position="27"/>
    </location>
    <ligand>
        <name>ATP</name>
        <dbReference type="ChEBI" id="CHEBI:30616"/>
    </ligand>
</feature>
<evidence type="ECO:0000313" key="13">
    <source>
        <dbReference type="Proteomes" id="UP001499852"/>
    </source>
</evidence>
<keyword evidence="3 9" id="KW-0436">Ligase</keyword>
<evidence type="ECO:0000256" key="3">
    <source>
        <dbReference type="ARBA" id="ARBA00022598"/>
    </source>
</evidence>
<dbReference type="CDD" id="cd03113">
    <property type="entry name" value="CTPS_N"/>
    <property type="match status" value="1"/>
</dbReference>
<feature type="binding site" evidence="9">
    <location>
        <position position="232"/>
    </location>
    <ligand>
        <name>CTP</name>
        <dbReference type="ChEBI" id="CHEBI:37563"/>
        <note>allosteric inhibitor</note>
    </ligand>
</feature>
<feature type="binding site" evidence="9">
    <location>
        <position position="232"/>
    </location>
    <ligand>
        <name>UTP</name>
        <dbReference type="ChEBI" id="CHEBI:46398"/>
    </ligand>
</feature>
<feature type="domain" description="CTP synthase N-terminal" evidence="11">
    <location>
        <begin position="11"/>
        <end position="276"/>
    </location>
</feature>
<feature type="binding site" evidence="9">
    <location>
        <position position="21"/>
    </location>
    <ligand>
        <name>UTP</name>
        <dbReference type="ChEBI" id="CHEBI:46398"/>
    </ligand>
</feature>
<comment type="miscellaneous">
    <text evidence="9">CTPSs have evolved a hybrid strategy for distinguishing between UTP and CTP. The overlapping regions of the product feedback inhibitory and substrate sites recognize a common feature in both compounds, the triphosphate moiety. To differentiate isosteric substrate and product pyrimidine rings, an additional pocket far from the expected kinase/ligase catalytic site, specifically recognizes the cytosine and ribose portions of the product inhibitor.</text>
</comment>
<organism evidence="12 13">
    <name type="scientific">Prosthecobacter algae</name>
    <dbReference type="NCBI Taxonomy" id="1144682"/>
    <lineage>
        <taxon>Bacteria</taxon>
        <taxon>Pseudomonadati</taxon>
        <taxon>Verrucomicrobiota</taxon>
        <taxon>Verrucomicrobiia</taxon>
        <taxon>Verrucomicrobiales</taxon>
        <taxon>Verrucomicrobiaceae</taxon>
        <taxon>Prosthecobacter</taxon>
    </lineage>
</organism>
<name>A0ABP9PEC4_9BACT</name>
<dbReference type="InterPro" id="IPR027417">
    <property type="entry name" value="P-loop_NTPase"/>
</dbReference>
<feature type="binding site" evidence="9">
    <location>
        <position position="79"/>
    </location>
    <ligand>
        <name>Mg(2+)</name>
        <dbReference type="ChEBI" id="CHEBI:18420"/>
    </ligand>
</feature>
<comment type="subunit">
    <text evidence="9">Homotetramer.</text>
</comment>
<dbReference type="SUPFAM" id="SSF52317">
    <property type="entry name" value="Class I glutamine amidotransferase-like"/>
    <property type="match status" value="1"/>
</dbReference>
<feature type="binding site" evidence="9">
    <location>
        <position position="471"/>
    </location>
    <ligand>
        <name>L-glutamine</name>
        <dbReference type="ChEBI" id="CHEBI:58359"/>
    </ligand>
</feature>
<keyword evidence="9" id="KW-0460">Magnesium</keyword>
<evidence type="ECO:0000259" key="10">
    <source>
        <dbReference type="Pfam" id="PF00117"/>
    </source>
</evidence>
<evidence type="ECO:0000256" key="1">
    <source>
        <dbReference type="ARBA" id="ARBA00005171"/>
    </source>
</evidence>
<dbReference type="HAMAP" id="MF_01227">
    <property type="entry name" value="PyrG"/>
    <property type="match status" value="1"/>
</dbReference>
<dbReference type="Gene3D" id="3.40.50.300">
    <property type="entry name" value="P-loop containing nucleotide triphosphate hydrolases"/>
    <property type="match status" value="1"/>
</dbReference>
<dbReference type="EC" id="6.3.4.2" evidence="9"/>
<dbReference type="InterPro" id="IPR017456">
    <property type="entry name" value="CTP_synthase_N"/>
</dbReference>
<dbReference type="InterPro" id="IPR033828">
    <property type="entry name" value="GATase1_CTP_Synthase"/>
</dbReference>
<feature type="active site" evidence="9">
    <location>
        <position position="518"/>
    </location>
</feature>
<feature type="active site" description="Nucleophile; for glutamine hydrolysis" evidence="9">
    <location>
        <position position="390"/>
    </location>
</feature>
<dbReference type="Pfam" id="PF06418">
    <property type="entry name" value="CTP_synth_N"/>
    <property type="match status" value="1"/>
</dbReference>
<dbReference type="PROSITE" id="PS51273">
    <property type="entry name" value="GATASE_TYPE_1"/>
    <property type="match status" value="1"/>
</dbReference>
<keyword evidence="4 9" id="KW-0547">Nucleotide-binding</keyword>
<comment type="catalytic activity">
    <reaction evidence="9">
        <text>UTP + NH4(+) + ATP = CTP + ADP + phosphate + 2 H(+)</text>
        <dbReference type="Rhea" id="RHEA:16597"/>
        <dbReference type="ChEBI" id="CHEBI:15378"/>
        <dbReference type="ChEBI" id="CHEBI:28938"/>
        <dbReference type="ChEBI" id="CHEBI:30616"/>
        <dbReference type="ChEBI" id="CHEBI:37563"/>
        <dbReference type="ChEBI" id="CHEBI:43474"/>
        <dbReference type="ChEBI" id="CHEBI:46398"/>
        <dbReference type="ChEBI" id="CHEBI:456216"/>
    </reaction>
</comment>
<evidence type="ECO:0000256" key="7">
    <source>
        <dbReference type="ARBA" id="ARBA00022975"/>
    </source>
</evidence>
<feature type="binding site" evidence="9">
    <location>
        <begin position="248"/>
        <end position="250"/>
    </location>
    <ligand>
        <name>ATP</name>
        <dbReference type="ChEBI" id="CHEBI:30616"/>
    </ligand>
</feature>
<dbReference type="InterPro" id="IPR004468">
    <property type="entry name" value="CTP_synthase"/>
</dbReference>
<dbReference type="InterPro" id="IPR017926">
    <property type="entry name" value="GATASE"/>
</dbReference>
<evidence type="ECO:0000313" key="12">
    <source>
        <dbReference type="EMBL" id="GAA5144771.1"/>
    </source>
</evidence>
<protein>
    <recommendedName>
        <fullName evidence="9">CTP synthase</fullName>
        <ecNumber evidence="9">6.3.4.2</ecNumber>
    </recommendedName>
    <alternativeName>
        <fullName evidence="9">Cytidine 5'-triphosphate synthase</fullName>
    </alternativeName>
    <alternativeName>
        <fullName evidence="9">Cytidine triphosphate synthetase</fullName>
        <shortName evidence="9">CTP synthetase</shortName>
        <shortName evidence="9">CTPS</shortName>
    </alternativeName>
    <alternativeName>
        <fullName evidence="9">UTP--ammonia ligase</fullName>
    </alternativeName>
</protein>
<evidence type="ECO:0000256" key="2">
    <source>
        <dbReference type="ARBA" id="ARBA00007533"/>
    </source>
</evidence>
<feature type="binding site" evidence="9">
    <location>
        <position position="62"/>
    </location>
    <ligand>
        <name>L-glutamine</name>
        <dbReference type="ChEBI" id="CHEBI:58359"/>
    </ligand>
</feature>
<gene>
    <name evidence="9" type="primary">pyrG</name>
    <name evidence="12" type="ORF">GCM10023213_35460</name>
</gene>
<evidence type="ECO:0000256" key="6">
    <source>
        <dbReference type="ARBA" id="ARBA00022962"/>
    </source>
</evidence>
<comment type="catalytic activity">
    <reaction evidence="8 9">
        <text>UTP + L-glutamine + ATP + H2O = CTP + L-glutamate + ADP + phosphate + 2 H(+)</text>
        <dbReference type="Rhea" id="RHEA:26426"/>
        <dbReference type="ChEBI" id="CHEBI:15377"/>
        <dbReference type="ChEBI" id="CHEBI:15378"/>
        <dbReference type="ChEBI" id="CHEBI:29985"/>
        <dbReference type="ChEBI" id="CHEBI:30616"/>
        <dbReference type="ChEBI" id="CHEBI:37563"/>
        <dbReference type="ChEBI" id="CHEBI:43474"/>
        <dbReference type="ChEBI" id="CHEBI:46398"/>
        <dbReference type="ChEBI" id="CHEBI:58359"/>
        <dbReference type="ChEBI" id="CHEBI:456216"/>
        <dbReference type="EC" id="6.3.4.2"/>
    </reaction>
</comment>
<reference evidence="13" key="1">
    <citation type="journal article" date="2019" name="Int. J. Syst. Evol. Microbiol.">
        <title>The Global Catalogue of Microorganisms (GCM) 10K type strain sequencing project: providing services to taxonomists for standard genome sequencing and annotation.</title>
        <authorList>
            <consortium name="The Broad Institute Genomics Platform"/>
            <consortium name="The Broad Institute Genome Sequencing Center for Infectious Disease"/>
            <person name="Wu L."/>
            <person name="Ma J."/>
        </authorList>
    </citation>
    <scope>NUCLEOTIDE SEQUENCE [LARGE SCALE GENOMIC DNA]</scope>
    <source>
        <strain evidence="13">JCM 18053</strain>
    </source>
</reference>